<gene>
    <name evidence="1" type="ORF">GEAMG1_0153</name>
</gene>
<proteinExistence type="predicted"/>
<organism evidence="1 2">
    <name type="scientific">Trichlorobacter ammonificans</name>
    <dbReference type="NCBI Taxonomy" id="2916410"/>
    <lineage>
        <taxon>Bacteria</taxon>
        <taxon>Pseudomonadati</taxon>
        <taxon>Thermodesulfobacteriota</taxon>
        <taxon>Desulfuromonadia</taxon>
        <taxon>Geobacterales</taxon>
        <taxon>Geobacteraceae</taxon>
        <taxon>Trichlorobacter</taxon>
    </lineage>
</organism>
<dbReference type="EMBL" id="OW150024">
    <property type="protein sequence ID" value="CAH2029975.1"/>
    <property type="molecule type" value="Genomic_DNA"/>
</dbReference>
<keyword evidence="2" id="KW-1185">Reference proteome</keyword>
<evidence type="ECO:0000313" key="2">
    <source>
        <dbReference type="Proteomes" id="UP001295463"/>
    </source>
</evidence>
<reference evidence="1 2" key="1">
    <citation type="submission" date="2022-03" db="EMBL/GenBank/DDBJ databases">
        <authorList>
            <person name="Koch H."/>
        </authorList>
    </citation>
    <scope>NUCLEOTIDE SEQUENCE [LARGE SCALE GENOMIC DNA]</scope>
    <source>
        <strain evidence="1 2">G1</strain>
    </source>
</reference>
<protein>
    <submittedName>
        <fullName evidence="1">Uncharacterized protein</fullName>
    </submittedName>
</protein>
<evidence type="ECO:0000313" key="1">
    <source>
        <dbReference type="EMBL" id="CAH2029975.1"/>
    </source>
</evidence>
<accession>A0ABM9D6G7</accession>
<dbReference type="Proteomes" id="UP001295463">
    <property type="component" value="Chromosome"/>
</dbReference>
<sequence length="64" mass="6913">MIYCWRARQVLRRCPALGPETFCGCSGTQNLSSQNPTVGQAAYSAVDMTTTTPFGATARDRTVP</sequence>
<name>A0ABM9D6G7_9BACT</name>